<keyword evidence="3" id="KW-1185">Reference proteome</keyword>
<sequence>MLLLSGCSSPAPSPAPPVVVTLGDSVPAGTACACTPFPDLYANLLSPRAASINLAQPGFETTDVQQQVGADDIRADIRSASVVVVMAGANDMASAFDDHDDYPATARVVESTVTSIVDTVRREHGSPVDVLVLGYWNVVEDGEVGLSTYGPDGLAEAKQATRYCNDALRRAAEHSGATYLDTSVAFADDPTGLLAPDGDHPNAAGHEAIAGMLYDHR</sequence>
<organism evidence="2 3">
    <name type="scientific">Actinoplanes sichuanensis</name>
    <dbReference type="NCBI Taxonomy" id="512349"/>
    <lineage>
        <taxon>Bacteria</taxon>
        <taxon>Bacillati</taxon>
        <taxon>Actinomycetota</taxon>
        <taxon>Actinomycetes</taxon>
        <taxon>Micromonosporales</taxon>
        <taxon>Micromonosporaceae</taxon>
        <taxon>Actinoplanes</taxon>
    </lineage>
</organism>
<dbReference type="InterPro" id="IPR036514">
    <property type="entry name" value="SGNH_hydro_sf"/>
</dbReference>
<keyword evidence="2" id="KW-0378">Hydrolase</keyword>
<dbReference type="InterPro" id="IPR013830">
    <property type="entry name" value="SGNH_hydro"/>
</dbReference>
<reference evidence="3" key="1">
    <citation type="journal article" date="2019" name="Int. J. Syst. Evol. Microbiol.">
        <title>The Global Catalogue of Microorganisms (GCM) 10K type strain sequencing project: providing services to taxonomists for standard genome sequencing and annotation.</title>
        <authorList>
            <consortium name="The Broad Institute Genomics Platform"/>
            <consortium name="The Broad Institute Genome Sequencing Center for Infectious Disease"/>
            <person name="Wu L."/>
            <person name="Ma J."/>
        </authorList>
    </citation>
    <scope>NUCLEOTIDE SEQUENCE [LARGE SCALE GENOMIC DNA]</scope>
    <source>
        <strain evidence="3">CCM 7526</strain>
    </source>
</reference>
<gene>
    <name evidence="2" type="ORF">ACFQ5G_34220</name>
</gene>
<accession>A0ABW4AIB3</accession>
<dbReference type="EMBL" id="JBHTMK010000044">
    <property type="protein sequence ID" value="MFD1370420.1"/>
    <property type="molecule type" value="Genomic_DNA"/>
</dbReference>
<dbReference type="CDD" id="cd00229">
    <property type="entry name" value="SGNH_hydrolase"/>
    <property type="match status" value="1"/>
</dbReference>
<evidence type="ECO:0000259" key="1">
    <source>
        <dbReference type="Pfam" id="PF13472"/>
    </source>
</evidence>
<dbReference type="RefSeq" id="WP_317793807.1">
    <property type="nucleotide sequence ID" value="NZ_AP028461.1"/>
</dbReference>
<dbReference type="Pfam" id="PF13472">
    <property type="entry name" value="Lipase_GDSL_2"/>
    <property type="match status" value="1"/>
</dbReference>
<evidence type="ECO:0000313" key="3">
    <source>
        <dbReference type="Proteomes" id="UP001597183"/>
    </source>
</evidence>
<protein>
    <submittedName>
        <fullName evidence="2">SGNH/GDSL hydrolase family protein</fullName>
    </submittedName>
</protein>
<dbReference type="Proteomes" id="UP001597183">
    <property type="component" value="Unassembled WGS sequence"/>
</dbReference>
<proteinExistence type="predicted"/>
<feature type="domain" description="SGNH hydrolase-type esterase" evidence="1">
    <location>
        <begin position="22"/>
        <end position="208"/>
    </location>
</feature>
<dbReference type="GO" id="GO:0016787">
    <property type="term" value="F:hydrolase activity"/>
    <property type="evidence" value="ECO:0007669"/>
    <property type="project" value="UniProtKB-KW"/>
</dbReference>
<evidence type="ECO:0000313" key="2">
    <source>
        <dbReference type="EMBL" id="MFD1370420.1"/>
    </source>
</evidence>
<comment type="caution">
    <text evidence="2">The sequence shown here is derived from an EMBL/GenBank/DDBJ whole genome shotgun (WGS) entry which is preliminary data.</text>
</comment>
<name>A0ABW4AIB3_9ACTN</name>
<dbReference type="Gene3D" id="3.40.50.1110">
    <property type="entry name" value="SGNH hydrolase"/>
    <property type="match status" value="1"/>
</dbReference>
<dbReference type="SUPFAM" id="SSF52266">
    <property type="entry name" value="SGNH hydrolase"/>
    <property type="match status" value="1"/>
</dbReference>